<protein>
    <submittedName>
        <fullName evidence="1">Uncharacterized protein</fullName>
    </submittedName>
</protein>
<proteinExistence type="predicted"/>
<dbReference type="Proteomes" id="UP000009010">
    <property type="component" value="Chromosome"/>
</dbReference>
<evidence type="ECO:0000313" key="2">
    <source>
        <dbReference type="Proteomes" id="UP000009010"/>
    </source>
</evidence>
<evidence type="ECO:0000313" key="1">
    <source>
        <dbReference type="EMBL" id="AEX53773.1"/>
    </source>
</evidence>
<dbReference type="STRING" id="745277.Rahaq2_4000"/>
<dbReference type="HOGENOM" id="CLU_2555798_0_0_6"/>
<dbReference type="AlphaFoldDB" id="H2ISR9"/>
<dbReference type="KEGG" id="raq:Rahaq2_4000"/>
<reference evidence="2" key="2">
    <citation type="submission" date="2012-01" db="EMBL/GenBank/DDBJ databases">
        <title>Complete sequence of chromosome of Rahnella aquatilis CIP 78.65.</title>
        <authorList>
            <person name="Lucas S."/>
            <person name="Han J."/>
            <person name="Lapidus A."/>
            <person name="Cheng J.-F."/>
            <person name="Goodwin L."/>
            <person name="Pitluck S."/>
            <person name="Peters L."/>
            <person name="Ovchinnikova G."/>
            <person name="Held B."/>
            <person name="Detter J.C."/>
            <person name="Han C."/>
            <person name="Tapia R."/>
            <person name="Land M."/>
            <person name="Hauser L."/>
            <person name="Kyrpides N."/>
            <person name="Ivanova N."/>
            <person name="Pagani I."/>
            <person name="Sobecky P."/>
            <person name="Martinez R."/>
            <person name="Woyke T."/>
        </authorList>
    </citation>
    <scope>NUCLEOTIDE SEQUENCE [LARGE SCALE GENOMIC DNA]</scope>
    <source>
        <strain evidence="2">ATCC 33071 / DSM 4594 / JCM 1683 / NBRC 105701 / NCIMB 13365 / CIP 78.65</strain>
    </source>
</reference>
<name>H2ISR9_RAHAC</name>
<reference evidence="1 2" key="1">
    <citation type="journal article" date="2012" name="J. Bacteriol.">
        <title>Complete Genome Sequence of Rahnella aquatilis CIP 78.65.</title>
        <authorList>
            <person name="Martinez R.J."/>
            <person name="Bruce D."/>
            <person name="Detter C."/>
            <person name="Goodwin L.A."/>
            <person name="Han J."/>
            <person name="Han C.S."/>
            <person name="Held B."/>
            <person name="Land M.L."/>
            <person name="Mikhailova N."/>
            <person name="Nolan M."/>
            <person name="Pennacchio L."/>
            <person name="Pitluck S."/>
            <person name="Tapia R."/>
            <person name="Woyke T."/>
            <person name="Sobecky P.A."/>
        </authorList>
    </citation>
    <scope>NUCLEOTIDE SEQUENCE [LARGE SCALE GENOMIC DNA]</scope>
    <source>
        <strain evidence="2">ATCC 33071 / DSM 4594 / JCM 1683 / NBRC 105701 / NCIMB 13365 / CIP 78.65</strain>
    </source>
</reference>
<keyword evidence="2" id="KW-1185">Reference proteome</keyword>
<accession>H2ISR9</accession>
<dbReference type="EMBL" id="CP003244">
    <property type="protein sequence ID" value="AEX53773.1"/>
    <property type="molecule type" value="Genomic_DNA"/>
</dbReference>
<sequence length="82" mass="9515">MIMQPDCINPENAFSAALSSCWSYGLFLKTHQQITNLIKPKTTEINHSYLMSERIYKSLIIKKDILCRAKINPLFLSQLELR</sequence>
<organism evidence="1 2">
    <name type="scientific">Rahnella aquatilis (strain ATCC 33071 / DSM 4594 / JCM 1683 / NBRC 105701 / NCIMB 13365 / CIP 78.65)</name>
    <dbReference type="NCBI Taxonomy" id="745277"/>
    <lineage>
        <taxon>Bacteria</taxon>
        <taxon>Pseudomonadati</taxon>
        <taxon>Pseudomonadota</taxon>
        <taxon>Gammaproteobacteria</taxon>
        <taxon>Enterobacterales</taxon>
        <taxon>Yersiniaceae</taxon>
        <taxon>Rahnella</taxon>
    </lineage>
</organism>
<gene>
    <name evidence="1" type="ordered locus">Rahaq2_4000</name>
</gene>